<proteinExistence type="predicted"/>
<organism evidence="1 2">
    <name type="scientific">Ceratodon purpureus</name>
    <name type="common">Fire moss</name>
    <name type="synonym">Dicranum purpureum</name>
    <dbReference type="NCBI Taxonomy" id="3225"/>
    <lineage>
        <taxon>Eukaryota</taxon>
        <taxon>Viridiplantae</taxon>
        <taxon>Streptophyta</taxon>
        <taxon>Embryophyta</taxon>
        <taxon>Bryophyta</taxon>
        <taxon>Bryophytina</taxon>
        <taxon>Bryopsida</taxon>
        <taxon>Dicranidae</taxon>
        <taxon>Pseudoditrichales</taxon>
        <taxon>Ditrichaceae</taxon>
        <taxon>Ceratodon</taxon>
    </lineage>
</organism>
<name>A0A8T0HEE6_CERPU</name>
<sequence>MLFTIIHMRSRICFARGGCRKDSEGRRQGFRSACSTHEEKRCADSGNNISRQISGHPCKRRLLATSWLSSVAHFHSQIIRSSKCSALYQKLGLKQVGQIMMLEMSMNHYLVQERSHGIVHVAS</sequence>
<dbReference type="AlphaFoldDB" id="A0A8T0HEE6"/>
<reference evidence="1 2" key="1">
    <citation type="submission" date="2020-06" db="EMBL/GenBank/DDBJ databases">
        <title>WGS assembly of Ceratodon purpureus strain R40.</title>
        <authorList>
            <person name="Carey S.B."/>
            <person name="Jenkins J."/>
            <person name="Shu S."/>
            <person name="Lovell J.T."/>
            <person name="Sreedasyam A."/>
            <person name="Maumus F."/>
            <person name="Tiley G.P."/>
            <person name="Fernandez-Pozo N."/>
            <person name="Barry K."/>
            <person name="Chen C."/>
            <person name="Wang M."/>
            <person name="Lipzen A."/>
            <person name="Daum C."/>
            <person name="Saski C.A."/>
            <person name="Payton A.C."/>
            <person name="Mcbreen J.C."/>
            <person name="Conrad R.E."/>
            <person name="Kollar L.M."/>
            <person name="Olsson S."/>
            <person name="Huttunen S."/>
            <person name="Landis J.B."/>
            <person name="Wickett N.J."/>
            <person name="Johnson M.G."/>
            <person name="Rensing S.A."/>
            <person name="Grimwood J."/>
            <person name="Schmutz J."/>
            <person name="Mcdaniel S.F."/>
        </authorList>
    </citation>
    <scope>NUCLEOTIDE SEQUENCE [LARGE SCALE GENOMIC DNA]</scope>
    <source>
        <strain evidence="1 2">R40</strain>
    </source>
</reference>
<evidence type="ECO:0000313" key="2">
    <source>
        <dbReference type="Proteomes" id="UP000822688"/>
    </source>
</evidence>
<keyword evidence="2" id="KW-1185">Reference proteome</keyword>
<gene>
    <name evidence="1" type="ORF">KC19_6G024600</name>
</gene>
<accession>A0A8T0HEE6</accession>
<evidence type="ECO:0000313" key="1">
    <source>
        <dbReference type="EMBL" id="KAG0568509.1"/>
    </source>
</evidence>
<comment type="caution">
    <text evidence="1">The sequence shown here is derived from an EMBL/GenBank/DDBJ whole genome shotgun (WGS) entry which is preliminary data.</text>
</comment>
<dbReference type="Proteomes" id="UP000822688">
    <property type="component" value="Chromosome 6"/>
</dbReference>
<protein>
    <submittedName>
        <fullName evidence="1">Uncharacterized protein</fullName>
    </submittedName>
</protein>
<dbReference type="EMBL" id="CM026427">
    <property type="protein sequence ID" value="KAG0568509.1"/>
    <property type="molecule type" value="Genomic_DNA"/>
</dbReference>